<evidence type="ECO:0000259" key="7">
    <source>
        <dbReference type="Pfam" id="PF07034"/>
    </source>
</evidence>
<organism evidence="9 10">
    <name type="scientific">Schizothecium vesticola</name>
    <dbReference type="NCBI Taxonomy" id="314040"/>
    <lineage>
        <taxon>Eukaryota</taxon>
        <taxon>Fungi</taxon>
        <taxon>Dikarya</taxon>
        <taxon>Ascomycota</taxon>
        <taxon>Pezizomycotina</taxon>
        <taxon>Sordariomycetes</taxon>
        <taxon>Sordariomycetidae</taxon>
        <taxon>Sordariales</taxon>
        <taxon>Schizotheciaceae</taxon>
        <taxon>Schizothecium</taxon>
    </lineage>
</organism>
<evidence type="ECO:0000256" key="4">
    <source>
        <dbReference type="ARBA" id="ARBA00023125"/>
    </source>
</evidence>
<dbReference type="EMBL" id="JAUKUD010000001">
    <property type="protein sequence ID" value="KAK0754178.1"/>
    <property type="molecule type" value="Genomic_DNA"/>
</dbReference>
<dbReference type="InterPro" id="IPR045667">
    <property type="entry name" value="ORC3_N"/>
</dbReference>
<proteinExistence type="inferred from homology"/>
<dbReference type="InterPro" id="IPR040855">
    <property type="entry name" value="ORC_WH_C"/>
</dbReference>
<dbReference type="GO" id="GO:0006270">
    <property type="term" value="P:DNA replication initiation"/>
    <property type="evidence" value="ECO:0007669"/>
    <property type="project" value="TreeGrafter"/>
</dbReference>
<dbReference type="AlphaFoldDB" id="A0AA40FAC9"/>
<dbReference type="Proteomes" id="UP001172155">
    <property type="component" value="Unassembled WGS sequence"/>
</dbReference>
<feature type="domain" description="Origin recognition complex subunit 3 N-terminal" evidence="7">
    <location>
        <begin position="63"/>
        <end position="366"/>
    </location>
</feature>
<accession>A0AA40FAC9</accession>
<sequence length="731" mass="80184">MDEEDPSIFQPEDHRAAFIFTPAATAPTAGTATTPSRSAKRRRVAVAATGSSKKKRQQQRGATPLEDEQNHTTGGAGLEFPRLLGGKEGEGAARLREELFEGAWGALEGRIQDVLRKVNGNTLNEVSAFVKRAGEEAKDKIPAGFIITGPNLASQDLLFEQLAETLGKGSGGARVVRLRAAEAPNLKAALKKIIREAATGGEDTEEAEVSVGQDGRKYLNYDLEALHVSLKMQGSRQVVVAFQDSEAFDNGLLMDLIALFHSWHDRIQFSVFFGIATSVELFQARLLKSTARCLYGAQFDVVQAGSVLETVFKTAVAGNQSVLRIGPSLLRSLVDRQQDQVAGIQVFISSLKYAYMCHFYANPLSISLADETRLSRELLQPEYFEAVRTLPSFQSDVETAVEAGQLSRAKSLLQNDEELFTYIVEERRAQKAYLSQLLRSLHLLTATGLLSSTFTDLYISALDQGIDVSSETFPVVESIRKLGAKEIIILVEKLQEAIQTGSVELDLPGWADDAKDLMTALSEIHTTIDSLSEKAKTSRKPLKSKYTTHGKVLRTTVVAQKVQLSHDTATLTDQDKAFTAAIDRLTDLASEHIESEPLADIPLHETWVYDSKSPYRDVFIPRPGTTFERALGRPHDYLSCACCGAGAEGTVAATYPTTAILYRLYQEAGALINVADLWTSYYALVGDESEVGLEERTALVHFYRGLAEMKALGFVKQSKKKADHVAKVKWL</sequence>
<feature type="region of interest" description="Disordered" evidence="6">
    <location>
        <begin position="20"/>
        <end position="84"/>
    </location>
</feature>
<comment type="caution">
    <text evidence="9">The sequence shown here is derived from an EMBL/GenBank/DDBJ whole genome shotgun (WGS) entry which is preliminary data.</text>
</comment>
<dbReference type="Pfam" id="PF18137">
    <property type="entry name" value="WHD_ORC"/>
    <property type="match status" value="1"/>
</dbReference>
<evidence type="ECO:0000256" key="1">
    <source>
        <dbReference type="ARBA" id="ARBA00004123"/>
    </source>
</evidence>
<dbReference type="CDD" id="cd20704">
    <property type="entry name" value="Orc3"/>
    <property type="match status" value="1"/>
</dbReference>
<dbReference type="PANTHER" id="PTHR12748:SF0">
    <property type="entry name" value="ORIGIN RECOGNITION COMPLEX SUBUNIT 3"/>
    <property type="match status" value="1"/>
</dbReference>
<dbReference type="InterPro" id="IPR020795">
    <property type="entry name" value="ORC3"/>
</dbReference>
<evidence type="ECO:0000259" key="8">
    <source>
        <dbReference type="Pfam" id="PF18137"/>
    </source>
</evidence>
<keyword evidence="3" id="KW-0235">DNA replication</keyword>
<dbReference type="GO" id="GO:0031261">
    <property type="term" value="C:DNA replication preinitiation complex"/>
    <property type="evidence" value="ECO:0007669"/>
    <property type="project" value="TreeGrafter"/>
</dbReference>
<feature type="domain" description="Origin recognition complex subunit 3 winged helix C-terminal" evidence="8">
    <location>
        <begin position="626"/>
        <end position="730"/>
    </location>
</feature>
<dbReference type="Pfam" id="PF07034">
    <property type="entry name" value="ORC3_N"/>
    <property type="match status" value="1"/>
</dbReference>
<dbReference type="GO" id="GO:0005656">
    <property type="term" value="C:nuclear pre-replicative complex"/>
    <property type="evidence" value="ECO:0007669"/>
    <property type="project" value="TreeGrafter"/>
</dbReference>
<keyword evidence="4" id="KW-0238">DNA-binding</keyword>
<evidence type="ECO:0000256" key="2">
    <source>
        <dbReference type="ARBA" id="ARBA00010977"/>
    </source>
</evidence>
<dbReference type="GO" id="GO:0005664">
    <property type="term" value="C:nuclear origin of replication recognition complex"/>
    <property type="evidence" value="ECO:0007669"/>
    <property type="project" value="InterPro"/>
</dbReference>
<evidence type="ECO:0000256" key="6">
    <source>
        <dbReference type="SAM" id="MobiDB-lite"/>
    </source>
</evidence>
<evidence type="ECO:0000256" key="3">
    <source>
        <dbReference type="ARBA" id="ARBA00022705"/>
    </source>
</evidence>
<evidence type="ECO:0000313" key="10">
    <source>
        <dbReference type="Proteomes" id="UP001172155"/>
    </source>
</evidence>
<name>A0AA40FAC9_9PEZI</name>
<dbReference type="PANTHER" id="PTHR12748">
    <property type="entry name" value="ORIGIN RECOGNITION COMPLEX SUBUNIT 3"/>
    <property type="match status" value="1"/>
</dbReference>
<reference evidence="9" key="1">
    <citation type="submission" date="2023-06" db="EMBL/GenBank/DDBJ databases">
        <title>Genome-scale phylogeny and comparative genomics of the fungal order Sordariales.</title>
        <authorList>
            <consortium name="Lawrence Berkeley National Laboratory"/>
            <person name="Hensen N."/>
            <person name="Bonometti L."/>
            <person name="Westerberg I."/>
            <person name="Brannstrom I.O."/>
            <person name="Guillou S."/>
            <person name="Cros-Aarteil S."/>
            <person name="Calhoun S."/>
            <person name="Haridas S."/>
            <person name="Kuo A."/>
            <person name="Mondo S."/>
            <person name="Pangilinan J."/>
            <person name="Riley R."/>
            <person name="LaButti K."/>
            <person name="Andreopoulos B."/>
            <person name="Lipzen A."/>
            <person name="Chen C."/>
            <person name="Yanf M."/>
            <person name="Daum C."/>
            <person name="Ng V."/>
            <person name="Clum A."/>
            <person name="Steindorff A."/>
            <person name="Ohm R."/>
            <person name="Martin F."/>
            <person name="Silar P."/>
            <person name="Natvig D."/>
            <person name="Lalanne C."/>
            <person name="Gautier V."/>
            <person name="Ament-velasquez S.L."/>
            <person name="Kruys A."/>
            <person name="Hutchinson M.I."/>
            <person name="Powell A.J."/>
            <person name="Barry K."/>
            <person name="Miller A.N."/>
            <person name="Grigoriev I.V."/>
            <person name="Debuchy R."/>
            <person name="Gladieux P."/>
            <person name="Thoren M.H."/>
            <person name="Johannesson H."/>
        </authorList>
    </citation>
    <scope>NUCLEOTIDE SEQUENCE</scope>
    <source>
        <strain evidence="9">SMH3187-1</strain>
    </source>
</reference>
<comment type="subcellular location">
    <subcellularLocation>
        <location evidence="1">Nucleus</location>
    </subcellularLocation>
</comment>
<evidence type="ECO:0000256" key="5">
    <source>
        <dbReference type="ARBA" id="ARBA00023242"/>
    </source>
</evidence>
<gene>
    <name evidence="9" type="ORF">B0T18DRAFT_424601</name>
</gene>
<keyword evidence="10" id="KW-1185">Reference proteome</keyword>
<keyword evidence="5" id="KW-0539">Nucleus</keyword>
<comment type="similarity">
    <text evidence="2">Belongs to the ORC3 family.</text>
</comment>
<feature type="compositionally biased region" description="Low complexity" evidence="6">
    <location>
        <begin position="20"/>
        <end position="37"/>
    </location>
</feature>
<dbReference type="GO" id="GO:0003688">
    <property type="term" value="F:DNA replication origin binding"/>
    <property type="evidence" value="ECO:0007669"/>
    <property type="project" value="TreeGrafter"/>
</dbReference>
<protein>
    <submittedName>
        <fullName evidence="9">Origin recognition complex subunit 3 N-terminus-domain-containing protein</fullName>
    </submittedName>
</protein>
<evidence type="ECO:0000313" key="9">
    <source>
        <dbReference type="EMBL" id="KAK0754178.1"/>
    </source>
</evidence>